<reference evidence="1 2" key="1">
    <citation type="journal article" date="2018" name="Syst. Appl. Microbiol.">
        <title>Pectobacterium zantedeschiae sp. nov. a new species of a soft rot pathogen isolated from Calla lily (Zantedeschia spp.).</title>
        <authorList>
            <person name="Waleron M."/>
            <person name="Misztak A."/>
            <person name="Waleron M."/>
            <person name="Franczuk M."/>
            <person name="Jonca J."/>
            <person name="Wielgomas B."/>
            <person name="Mikicinski A."/>
            <person name="Popovic T."/>
            <person name="Waleron K."/>
        </authorList>
    </citation>
    <scope>NUCLEOTIDE SEQUENCE [LARGE SCALE GENOMIC DNA]</scope>
    <source>
        <strain evidence="1 2">9M</strain>
    </source>
</reference>
<name>A0A9X8P5N1_9GAMM</name>
<protein>
    <recommendedName>
        <fullName evidence="3">Phage-related protein</fullName>
    </recommendedName>
</protein>
<evidence type="ECO:0008006" key="3">
    <source>
        <dbReference type="Google" id="ProtNLM"/>
    </source>
</evidence>
<dbReference type="AlphaFoldDB" id="A0A9X8P5N1"/>
<accession>A0A9X8P5N1</accession>
<dbReference type="OrthoDB" id="72471at2"/>
<comment type="caution">
    <text evidence="1">The sequence shown here is derived from an EMBL/GenBank/DDBJ whole genome shotgun (WGS) entry which is preliminary data.</text>
</comment>
<keyword evidence="2" id="KW-1185">Reference proteome</keyword>
<evidence type="ECO:0000313" key="1">
    <source>
        <dbReference type="EMBL" id="RYC44636.1"/>
    </source>
</evidence>
<sequence length="208" mass="23933">MKERGIIFNGEMVRATLDGLKTQTRRVVRHQPDEDGLARLSGGPWMDTSEKVYRCPYGEVGDRLWVRETSGLQVRRDALGGTGEFRVYRASNPDAIRFTANGKNYPIKWVPSIHMPRHASRITLEITDVRVERLNYISEEDAISEGVARRHSDTYHGFYRDYENQGYGCGCTFAKDSFRSLWRSIYGAESWNANPWCWAITFKRIEGA</sequence>
<proteinExistence type="predicted"/>
<dbReference type="Proteomes" id="UP001138460">
    <property type="component" value="Unassembled WGS sequence"/>
</dbReference>
<dbReference type="RefSeq" id="WP_129711390.1">
    <property type="nucleotide sequence ID" value="NZ_JBEHFA010000003.1"/>
</dbReference>
<organism evidence="1 2">
    <name type="scientific">Pectobacterium zantedeschiae</name>
    <dbReference type="NCBI Taxonomy" id="2034769"/>
    <lineage>
        <taxon>Bacteria</taxon>
        <taxon>Pseudomonadati</taxon>
        <taxon>Pseudomonadota</taxon>
        <taxon>Gammaproteobacteria</taxon>
        <taxon>Enterobacterales</taxon>
        <taxon>Pectobacteriaceae</taxon>
        <taxon>Pectobacterium</taxon>
    </lineage>
</organism>
<dbReference type="EMBL" id="NWTM01000001">
    <property type="protein sequence ID" value="RYC44636.1"/>
    <property type="molecule type" value="Genomic_DNA"/>
</dbReference>
<gene>
    <name evidence="1" type="ORF">CLR69_06360</name>
</gene>
<evidence type="ECO:0000313" key="2">
    <source>
        <dbReference type="Proteomes" id="UP001138460"/>
    </source>
</evidence>